<dbReference type="Proteomes" id="UP000807785">
    <property type="component" value="Unassembled WGS sequence"/>
</dbReference>
<dbReference type="Pfam" id="PF04430">
    <property type="entry name" value="DUF498"/>
    <property type="match status" value="1"/>
</dbReference>
<evidence type="ECO:0000313" key="2">
    <source>
        <dbReference type="Proteomes" id="UP000807785"/>
    </source>
</evidence>
<dbReference type="EMBL" id="JADJEV010000005">
    <property type="protein sequence ID" value="MBK6974953.1"/>
    <property type="molecule type" value="Genomic_DNA"/>
</dbReference>
<dbReference type="InterPro" id="IPR036748">
    <property type="entry name" value="MTH938-like_sf"/>
</dbReference>
<sequence length="126" mass="13428">MKLHLDSSGAQNVFTACGDGFVEINRTMRYDRGVIVLADRIIEDWGQGGVSGLCADHISQLVALAPGIVLLGTGSRQRFPSPAQLRPLIEAQIGYEVMDLAAACRTYNLLAGEGRKVAAALLFDGP</sequence>
<dbReference type="SUPFAM" id="SSF64076">
    <property type="entry name" value="MTH938-like"/>
    <property type="match status" value="1"/>
</dbReference>
<proteinExistence type="predicted"/>
<comment type="caution">
    <text evidence="1">The sequence shown here is derived from an EMBL/GenBank/DDBJ whole genome shotgun (WGS) entry which is preliminary data.</text>
</comment>
<dbReference type="Gene3D" id="3.40.1230.10">
    <property type="entry name" value="MTH938-like"/>
    <property type="match status" value="1"/>
</dbReference>
<dbReference type="PANTHER" id="PTHR21192:SF2">
    <property type="entry name" value="NADH DEHYDROGENASE [UBIQUINONE] 1 ALPHA SUBCOMPLEX ASSEMBLY FACTOR 3"/>
    <property type="match status" value="1"/>
</dbReference>
<name>A0A9D7E1N4_9PROT</name>
<dbReference type="PANTHER" id="PTHR21192">
    <property type="entry name" value="NUCLEAR PROTEIN E3-3"/>
    <property type="match status" value="1"/>
</dbReference>
<dbReference type="CDD" id="cd05560">
    <property type="entry name" value="Xcc1710_like"/>
    <property type="match status" value="1"/>
</dbReference>
<dbReference type="AlphaFoldDB" id="A0A9D7E1N4"/>
<evidence type="ECO:0000313" key="1">
    <source>
        <dbReference type="EMBL" id="MBK6974953.1"/>
    </source>
</evidence>
<gene>
    <name evidence="1" type="ORF">IPH26_19145</name>
</gene>
<accession>A0A9D7E1N4</accession>
<organism evidence="1 2">
    <name type="scientific">Candidatus Methylophosphatis roskildensis</name>
    <dbReference type="NCBI Taxonomy" id="2899263"/>
    <lineage>
        <taxon>Bacteria</taxon>
        <taxon>Pseudomonadati</taxon>
        <taxon>Pseudomonadota</taxon>
        <taxon>Betaproteobacteria</taxon>
        <taxon>Nitrosomonadales</taxon>
        <taxon>Sterolibacteriaceae</taxon>
        <taxon>Candidatus Methylophosphatis</taxon>
    </lineage>
</organism>
<dbReference type="InterPro" id="IPR007523">
    <property type="entry name" value="NDUFAF3/AAMDC"/>
</dbReference>
<protein>
    <submittedName>
        <fullName evidence="1">Mth938-like domain-containing protein</fullName>
    </submittedName>
</protein>
<reference evidence="1" key="1">
    <citation type="submission" date="2020-10" db="EMBL/GenBank/DDBJ databases">
        <title>Connecting structure to function with the recovery of over 1000 high-quality activated sludge metagenome-assembled genomes encoding full-length rRNA genes using long-read sequencing.</title>
        <authorList>
            <person name="Singleton C.M."/>
            <person name="Petriglieri F."/>
            <person name="Kristensen J.M."/>
            <person name="Kirkegaard R.H."/>
            <person name="Michaelsen T.Y."/>
            <person name="Andersen M.H."/>
            <person name="Karst S.M."/>
            <person name="Dueholm M.S."/>
            <person name="Nielsen P.H."/>
            <person name="Albertsen M."/>
        </authorList>
    </citation>
    <scope>NUCLEOTIDE SEQUENCE</scope>
    <source>
        <strain evidence="1">Bjer_18-Q3-R1-45_BAT3C.347</strain>
    </source>
</reference>
<dbReference type="PROSITE" id="PS51257">
    <property type="entry name" value="PROKAR_LIPOPROTEIN"/>
    <property type="match status" value="1"/>
</dbReference>